<feature type="domain" description="C2H2-type" evidence="7">
    <location>
        <begin position="270"/>
        <end position="297"/>
    </location>
</feature>
<dbReference type="Proteomes" id="UP000007875">
    <property type="component" value="Unassembled WGS sequence"/>
</dbReference>
<accession>H2Z1F0</accession>
<dbReference type="Gene3D" id="3.30.160.60">
    <property type="entry name" value="Classic Zinc Finger"/>
    <property type="match status" value="8"/>
</dbReference>
<reference evidence="8" key="3">
    <citation type="submission" date="2025-09" db="UniProtKB">
        <authorList>
            <consortium name="Ensembl"/>
        </authorList>
    </citation>
    <scope>IDENTIFICATION</scope>
</reference>
<dbReference type="Pfam" id="PF00096">
    <property type="entry name" value="zf-C2H2"/>
    <property type="match status" value="4"/>
</dbReference>
<dbReference type="GeneTree" id="ENSGT00940000161979"/>
<dbReference type="OMA" id="FRTHTAK"/>
<dbReference type="PANTHER" id="PTHR24403">
    <property type="entry name" value="ZINC FINGER PROTEIN"/>
    <property type="match status" value="1"/>
</dbReference>
<evidence type="ECO:0000256" key="4">
    <source>
        <dbReference type="ARBA" id="ARBA00022833"/>
    </source>
</evidence>
<protein>
    <recommendedName>
        <fullName evidence="7">C2H2-type domain-containing protein</fullName>
    </recommendedName>
</protein>
<feature type="domain" description="C2H2-type" evidence="7">
    <location>
        <begin position="120"/>
        <end position="147"/>
    </location>
</feature>
<evidence type="ECO:0000313" key="9">
    <source>
        <dbReference type="Proteomes" id="UP000007875"/>
    </source>
</evidence>
<keyword evidence="9" id="KW-1185">Reference proteome</keyword>
<dbReference type="PROSITE" id="PS50157">
    <property type="entry name" value="ZINC_FINGER_C2H2_2"/>
    <property type="match status" value="9"/>
</dbReference>
<dbReference type="InterPro" id="IPR013087">
    <property type="entry name" value="Znf_C2H2_type"/>
</dbReference>
<reference evidence="9" key="1">
    <citation type="submission" date="2003-08" db="EMBL/GenBank/DDBJ databases">
        <authorList>
            <person name="Birren B."/>
            <person name="Nusbaum C."/>
            <person name="Abebe A."/>
            <person name="Abouelleil A."/>
            <person name="Adekoya E."/>
            <person name="Ait-zahra M."/>
            <person name="Allen N."/>
            <person name="Allen T."/>
            <person name="An P."/>
            <person name="Anderson M."/>
            <person name="Anderson S."/>
            <person name="Arachchi H."/>
            <person name="Armbruster J."/>
            <person name="Bachantsang P."/>
            <person name="Baldwin J."/>
            <person name="Barry A."/>
            <person name="Bayul T."/>
            <person name="Blitshsteyn B."/>
            <person name="Bloom T."/>
            <person name="Blye J."/>
            <person name="Boguslavskiy L."/>
            <person name="Borowsky M."/>
            <person name="Boukhgalter B."/>
            <person name="Brunache A."/>
            <person name="Butler J."/>
            <person name="Calixte N."/>
            <person name="Calvo S."/>
            <person name="Camarata J."/>
            <person name="Campo K."/>
            <person name="Chang J."/>
            <person name="Cheshatsang Y."/>
            <person name="Citroen M."/>
            <person name="Collymore A."/>
            <person name="Considine T."/>
            <person name="Cook A."/>
            <person name="Cooke P."/>
            <person name="Corum B."/>
            <person name="Cuomo C."/>
            <person name="David R."/>
            <person name="Dawoe T."/>
            <person name="Degray S."/>
            <person name="Dodge S."/>
            <person name="Dooley K."/>
            <person name="Dorje P."/>
            <person name="Dorjee K."/>
            <person name="Dorris L."/>
            <person name="Duffey N."/>
            <person name="Dupes A."/>
            <person name="Elkins T."/>
            <person name="Engels R."/>
            <person name="Erickson J."/>
            <person name="Farina A."/>
            <person name="Faro S."/>
            <person name="Ferreira P."/>
            <person name="Fischer H."/>
            <person name="Fitzgerald M."/>
            <person name="Foley K."/>
            <person name="Gage D."/>
            <person name="Galagan J."/>
            <person name="Gearin G."/>
            <person name="Gnerre S."/>
            <person name="Gnirke A."/>
            <person name="Goyette A."/>
            <person name="Graham J."/>
            <person name="Grandbois E."/>
            <person name="Gyaltsen K."/>
            <person name="Hafez N."/>
            <person name="Hagopian D."/>
            <person name="Hagos B."/>
            <person name="Hall J."/>
            <person name="Hatcher B."/>
            <person name="Heller A."/>
            <person name="Higgins H."/>
            <person name="Honan T."/>
            <person name="Horn A."/>
            <person name="Houde N."/>
            <person name="Hughes L."/>
            <person name="Hulme W."/>
            <person name="Husby E."/>
            <person name="Iliev I."/>
            <person name="Jaffe D."/>
            <person name="Jones C."/>
            <person name="Kamal M."/>
            <person name="Kamat A."/>
            <person name="Kamvysselis M."/>
            <person name="Karlsson E."/>
            <person name="Kells C."/>
            <person name="Kieu A."/>
            <person name="Kisner P."/>
            <person name="Kodira C."/>
            <person name="Kulbokas E."/>
            <person name="Labutti K."/>
            <person name="Lama D."/>
            <person name="Landers T."/>
            <person name="Leger J."/>
            <person name="Levine S."/>
            <person name="Lewis D."/>
            <person name="Lewis T."/>
            <person name="Lindblad-toh K."/>
            <person name="Liu X."/>
            <person name="Lokyitsang T."/>
            <person name="Lokyitsang Y."/>
            <person name="Lucien O."/>
            <person name="Lui A."/>
            <person name="Ma L.J."/>
            <person name="Mabbitt R."/>
            <person name="Macdonald J."/>
            <person name="Maclean C."/>
            <person name="Major J."/>
            <person name="Manning J."/>
            <person name="Marabella R."/>
            <person name="Maru K."/>
            <person name="Matthews C."/>
            <person name="Mauceli E."/>
            <person name="Mccarthy M."/>
            <person name="Mcdonough S."/>
            <person name="Mcghee T."/>
            <person name="Meldrim J."/>
            <person name="Meneus L."/>
            <person name="Mesirov J."/>
            <person name="Mihalev A."/>
            <person name="Mihova T."/>
            <person name="Mikkelsen T."/>
            <person name="Mlenga V."/>
            <person name="Moru K."/>
            <person name="Mozes J."/>
            <person name="Mulrain L."/>
            <person name="Munson G."/>
            <person name="Naylor J."/>
            <person name="Newes C."/>
            <person name="Nguyen C."/>
            <person name="Nguyen N."/>
            <person name="Nguyen T."/>
            <person name="Nicol R."/>
            <person name="Nielsen C."/>
            <person name="Nizzari M."/>
            <person name="Norbu C."/>
            <person name="Norbu N."/>
            <person name="O'donnell P."/>
            <person name="Okoawo O."/>
            <person name="O'leary S."/>
            <person name="Omotosho B."/>
            <person name="O'neill K."/>
            <person name="Osman S."/>
            <person name="Parker S."/>
            <person name="Perrin D."/>
            <person name="Phunkhang P."/>
            <person name="Piqani B."/>
            <person name="Purcell S."/>
            <person name="Rachupka T."/>
            <person name="Ramasamy U."/>
            <person name="Rameau R."/>
            <person name="Ray V."/>
            <person name="Raymond C."/>
            <person name="Retta R."/>
            <person name="Richardson S."/>
            <person name="Rise C."/>
            <person name="Rodriguez J."/>
            <person name="Rogers J."/>
            <person name="Rogov P."/>
            <person name="Rutman M."/>
            <person name="Schupbach R."/>
            <person name="Seaman C."/>
            <person name="Settipalli S."/>
            <person name="Sharpe T."/>
            <person name="Sheridan J."/>
            <person name="Sherpa N."/>
            <person name="Shi J."/>
            <person name="Smirnov S."/>
            <person name="Smith C."/>
            <person name="Sougnez C."/>
            <person name="Spencer B."/>
            <person name="Stalker J."/>
            <person name="Stange-thomann N."/>
            <person name="Stavropoulos S."/>
            <person name="Stetson K."/>
            <person name="Stone C."/>
            <person name="Stone S."/>
            <person name="Stubbs M."/>
            <person name="Talamas J."/>
            <person name="Tchuinga P."/>
            <person name="Tenzing P."/>
            <person name="Tesfaye S."/>
            <person name="Theodore J."/>
            <person name="Thoulutsang Y."/>
            <person name="Topham K."/>
            <person name="Towey S."/>
            <person name="Tsamla T."/>
            <person name="Tsomo N."/>
            <person name="Vallee D."/>
            <person name="Vassiliev H."/>
            <person name="Venkataraman V."/>
            <person name="Vinson J."/>
            <person name="Vo A."/>
            <person name="Wade C."/>
            <person name="Wang S."/>
            <person name="Wangchuk T."/>
            <person name="Wangdi T."/>
            <person name="Whittaker C."/>
            <person name="Wilkinson J."/>
            <person name="Wu Y."/>
            <person name="Wyman D."/>
            <person name="Yadav S."/>
            <person name="Yang S."/>
            <person name="Yang X."/>
            <person name="Yeager S."/>
            <person name="Yee E."/>
            <person name="Young G."/>
            <person name="Zainoun J."/>
            <person name="Zembeck L."/>
            <person name="Zimmer A."/>
            <person name="Zody M."/>
            <person name="Lander E."/>
        </authorList>
    </citation>
    <scope>NUCLEOTIDE SEQUENCE [LARGE SCALE GENOMIC DNA]</scope>
</reference>
<dbReference type="PANTHER" id="PTHR24403:SF67">
    <property type="entry name" value="FI01116P-RELATED"/>
    <property type="match status" value="1"/>
</dbReference>
<evidence type="ECO:0000256" key="5">
    <source>
        <dbReference type="PROSITE-ProRule" id="PRU00042"/>
    </source>
</evidence>
<evidence type="ECO:0000256" key="6">
    <source>
        <dbReference type="SAM" id="MobiDB-lite"/>
    </source>
</evidence>
<dbReference type="AlphaFoldDB" id="H2Z1F0"/>
<reference evidence="8" key="2">
    <citation type="submission" date="2025-08" db="UniProtKB">
        <authorList>
            <consortium name="Ensembl"/>
        </authorList>
    </citation>
    <scope>IDENTIFICATION</scope>
</reference>
<dbReference type="GO" id="GO:0008270">
    <property type="term" value="F:zinc ion binding"/>
    <property type="evidence" value="ECO:0007669"/>
    <property type="project" value="UniProtKB-KW"/>
</dbReference>
<evidence type="ECO:0000256" key="1">
    <source>
        <dbReference type="ARBA" id="ARBA00022723"/>
    </source>
</evidence>
<dbReference type="InterPro" id="IPR036236">
    <property type="entry name" value="Znf_C2H2_sf"/>
</dbReference>
<evidence type="ECO:0000256" key="3">
    <source>
        <dbReference type="ARBA" id="ARBA00022771"/>
    </source>
</evidence>
<keyword evidence="1" id="KW-0479">Metal-binding</keyword>
<dbReference type="Ensembl" id="ENSCSAVT00000011545.1">
    <property type="protein sequence ID" value="ENSCSAVP00000011412.1"/>
    <property type="gene ID" value="ENSCSAVG00000006675.1"/>
</dbReference>
<keyword evidence="4" id="KW-0862">Zinc</keyword>
<feature type="region of interest" description="Disordered" evidence="6">
    <location>
        <begin position="743"/>
        <end position="763"/>
    </location>
</feature>
<feature type="domain" description="C2H2-type" evidence="7">
    <location>
        <begin position="553"/>
        <end position="580"/>
    </location>
</feature>
<dbReference type="PROSITE" id="PS00028">
    <property type="entry name" value="ZINC_FINGER_C2H2_1"/>
    <property type="match status" value="8"/>
</dbReference>
<dbReference type="HOGENOM" id="CLU_358864_0_0_1"/>
<feature type="domain" description="C2H2-type" evidence="7">
    <location>
        <begin position="213"/>
        <end position="240"/>
    </location>
</feature>
<organism evidence="8 9">
    <name type="scientific">Ciona savignyi</name>
    <name type="common">Pacific transparent sea squirt</name>
    <dbReference type="NCBI Taxonomy" id="51511"/>
    <lineage>
        <taxon>Eukaryota</taxon>
        <taxon>Metazoa</taxon>
        <taxon>Chordata</taxon>
        <taxon>Tunicata</taxon>
        <taxon>Ascidiacea</taxon>
        <taxon>Phlebobranchia</taxon>
        <taxon>Cionidae</taxon>
        <taxon>Ciona</taxon>
    </lineage>
</organism>
<dbReference type="GO" id="GO:0005634">
    <property type="term" value="C:nucleus"/>
    <property type="evidence" value="ECO:0007669"/>
    <property type="project" value="TreeGrafter"/>
</dbReference>
<keyword evidence="3 5" id="KW-0863">Zinc-finger</keyword>
<name>H2Z1F0_CIOSA</name>
<keyword evidence="2" id="KW-0677">Repeat</keyword>
<dbReference type="SUPFAM" id="SSF57667">
    <property type="entry name" value="beta-beta-alpha zinc fingers"/>
    <property type="match status" value="6"/>
</dbReference>
<feature type="domain" description="C2H2-type" evidence="7">
    <location>
        <begin position="524"/>
        <end position="552"/>
    </location>
</feature>
<dbReference type="SMART" id="SM00355">
    <property type="entry name" value="ZnF_C2H2"/>
    <property type="match status" value="19"/>
</dbReference>
<dbReference type="STRING" id="51511.ENSCSAVP00000011412"/>
<sequence>HNTSDEMKTHTKRCVLVVNGSSDAKSLAMITDGSPMLMCTVSHDCAMKHEKQHDMYNHIKSAHSIVGRICKYCPAILHDRPSWLKHKLLHQTYLCQHCEYSTTSKNRFVKHFFQVHHSDLKCQFCNLKFLSKPELVVHQELHVQHDGNTQSTKYKCLQCKYVTPHKEISLLKKHIMRKHGECGLLQCTKCDYTCTEKYQLNLHMRKHSSDKPYLCQLCGFMCKWSSQMSLHQAYHKGLKLHKCPHCQYKSYRADTLKIHLKHKHGFARSKLCEKCGYTATCASSFNVHMAGHSKQRPYVCQVCEKTYKTRGNLRSHQVKTHENKSRTVSSRQVLKHHNASEPGIASHDNLSDCNTAEKEPAEVIIGLRTAIFEVVKGLITRIAHIIIPLSEVKVDIPNLTTIKYDKPMQCSFCSFESTTTNKLYTHMSRKHKRNKFECSICDAKLKYLSQFLVHRLFQHEGVPLHSCSEEGCSYVGLTKKHLHMHSRTHSDSRRYRCEKCGFTCKWANMLTLHEMQKHSNNKKYACETCEYKAYRKDLLQQHMINKHSTHRPNTCGICGRRFKHRGTLIMHQSTHKPDRQWVCETCGKSFKTKRVLQVHKKTHVIAFTFLCNYCKFRTNAEQSYHNHTQTHIQHFNTLPHKCTQCIYAAKTRKILNAHKKKKHTLYLRTAPVMTPNIPLSAPQVTNQPYLLSQENHPRNYESSTLQPMYPVFTQLVTVEPHVTHYPMDPQALPHLYSNQEYGSRGPIFTAPQERRTPLPSSTSLLPSNTILLADTNFHRHK</sequence>
<evidence type="ECO:0000259" key="7">
    <source>
        <dbReference type="PROSITE" id="PS50157"/>
    </source>
</evidence>
<feature type="domain" description="C2H2-type" evidence="7">
    <location>
        <begin position="298"/>
        <end position="326"/>
    </location>
</feature>
<dbReference type="InterPro" id="IPR050688">
    <property type="entry name" value="Zinc_finger/UBP_domain"/>
</dbReference>
<evidence type="ECO:0000313" key="8">
    <source>
        <dbReference type="Ensembl" id="ENSCSAVP00000011412.1"/>
    </source>
</evidence>
<evidence type="ECO:0000256" key="2">
    <source>
        <dbReference type="ARBA" id="ARBA00022737"/>
    </source>
</evidence>
<dbReference type="eggNOG" id="KOG1721">
    <property type="taxonomic scope" value="Eukaryota"/>
</dbReference>
<proteinExistence type="predicted"/>
<feature type="domain" description="C2H2-type" evidence="7">
    <location>
        <begin position="185"/>
        <end position="212"/>
    </location>
</feature>
<dbReference type="GO" id="GO:0045944">
    <property type="term" value="P:positive regulation of transcription by RNA polymerase II"/>
    <property type="evidence" value="ECO:0007669"/>
    <property type="project" value="TreeGrafter"/>
</dbReference>
<feature type="domain" description="C2H2-type" evidence="7">
    <location>
        <begin position="581"/>
        <end position="603"/>
    </location>
</feature>
<feature type="domain" description="C2H2-type" evidence="7">
    <location>
        <begin position="495"/>
        <end position="523"/>
    </location>
</feature>
<dbReference type="InParanoid" id="H2Z1F0"/>